<protein>
    <recommendedName>
        <fullName evidence="4">DUF4283 domain-containing protein</fullName>
    </recommendedName>
</protein>
<organism evidence="2 3">
    <name type="scientific">Sphagnum jensenii</name>
    <dbReference type="NCBI Taxonomy" id="128206"/>
    <lineage>
        <taxon>Eukaryota</taxon>
        <taxon>Viridiplantae</taxon>
        <taxon>Streptophyta</taxon>
        <taxon>Embryophyta</taxon>
        <taxon>Bryophyta</taxon>
        <taxon>Sphagnophytina</taxon>
        <taxon>Sphagnopsida</taxon>
        <taxon>Sphagnales</taxon>
        <taxon>Sphagnaceae</taxon>
        <taxon>Sphagnum</taxon>
    </lineage>
</organism>
<feature type="compositionally biased region" description="Polar residues" evidence="1">
    <location>
        <begin position="111"/>
        <end position="120"/>
    </location>
</feature>
<accession>A0ABP1AT24</accession>
<keyword evidence="3" id="KW-1185">Reference proteome</keyword>
<proteinExistence type="predicted"/>
<feature type="region of interest" description="Disordered" evidence="1">
    <location>
        <begin position="82"/>
        <end position="138"/>
    </location>
</feature>
<gene>
    <name evidence="2" type="ORF">CSSPJE1EN2_LOCUS8728</name>
</gene>
<evidence type="ECO:0000256" key="1">
    <source>
        <dbReference type="SAM" id="MobiDB-lite"/>
    </source>
</evidence>
<sequence length="138" mass="15378">MASKFGEVMDIETADSYMKRPACPMVIIEVKEITKLAEYIRIPSMVEGTSAMDTIHQRIFYSGLPNQCRKCRKFGHHAQICNTNRLKPREGSTHHNAPRSTNAKKAPDSRPPSQDATFASKSGPPWKLHPTLKAQGAT</sequence>
<feature type="compositionally biased region" description="Polar residues" evidence="1">
    <location>
        <begin position="94"/>
        <end position="103"/>
    </location>
</feature>
<evidence type="ECO:0000313" key="3">
    <source>
        <dbReference type="Proteomes" id="UP001497522"/>
    </source>
</evidence>
<evidence type="ECO:0000313" key="2">
    <source>
        <dbReference type="EMBL" id="CAK9865733.1"/>
    </source>
</evidence>
<name>A0ABP1AT24_9BRYO</name>
<reference evidence="2" key="1">
    <citation type="submission" date="2024-03" db="EMBL/GenBank/DDBJ databases">
        <authorList>
            <consortium name="ELIXIR-Norway"/>
            <consortium name="Elixir Norway"/>
        </authorList>
    </citation>
    <scope>NUCLEOTIDE SEQUENCE</scope>
</reference>
<dbReference type="Proteomes" id="UP001497522">
    <property type="component" value="Chromosome 15"/>
</dbReference>
<evidence type="ECO:0008006" key="4">
    <source>
        <dbReference type="Google" id="ProtNLM"/>
    </source>
</evidence>
<dbReference type="EMBL" id="OZ023716">
    <property type="protein sequence ID" value="CAK9865733.1"/>
    <property type="molecule type" value="Genomic_DNA"/>
</dbReference>